<feature type="compositionally biased region" description="Basic residues" evidence="1">
    <location>
        <begin position="165"/>
        <end position="175"/>
    </location>
</feature>
<dbReference type="EMBL" id="CAXAMN010027339">
    <property type="protein sequence ID" value="CAK9110162.1"/>
    <property type="molecule type" value="Genomic_DNA"/>
</dbReference>
<protein>
    <submittedName>
        <fullName evidence="2">Uncharacterized protein</fullName>
    </submittedName>
</protein>
<dbReference type="Proteomes" id="UP001642484">
    <property type="component" value="Unassembled WGS sequence"/>
</dbReference>
<accession>A0ABP0SCR7</accession>
<feature type="region of interest" description="Disordered" evidence="1">
    <location>
        <begin position="161"/>
        <end position="202"/>
    </location>
</feature>
<keyword evidence="3" id="KW-1185">Reference proteome</keyword>
<organism evidence="2 3">
    <name type="scientific">Durusdinium trenchii</name>
    <dbReference type="NCBI Taxonomy" id="1381693"/>
    <lineage>
        <taxon>Eukaryota</taxon>
        <taxon>Sar</taxon>
        <taxon>Alveolata</taxon>
        <taxon>Dinophyceae</taxon>
        <taxon>Suessiales</taxon>
        <taxon>Symbiodiniaceae</taxon>
        <taxon>Durusdinium</taxon>
    </lineage>
</organism>
<feature type="compositionally biased region" description="Basic and acidic residues" evidence="1">
    <location>
        <begin position="184"/>
        <end position="200"/>
    </location>
</feature>
<name>A0ABP0SCR7_9DINO</name>
<evidence type="ECO:0000313" key="2">
    <source>
        <dbReference type="EMBL" id="CAK9110162.1"/>
    </source>
</evidence>
<proteinExistence type="predicted"/>
<comment type="caution">
    <text evidence="2">The sequence shown here is derived from an EMBL/GenBank/DDBJ whole genome shotgun (WGS) entry which is preliminary data.</text>
</comment>
<evidence type="ECO:0000313" key="3">
    <source>
        <dbReference type="Proteomes" id="UP001642484"/>
    </source>
</evidence>
<sequence length="289" mass="33612">MCVCEQEGRAALLFWQKLSSVFRKIFKKKTPERAKLDAGLIVLHCQSEKEQLFYHMGYCNLKTYHFTVLAMQPRGEITHIEKQRVQPLCLSEGDDIYNSIKVAVHCFSDFDLNKRWTIHIRPLVLSSQRFFNLSHMFPHHVDVLMETGALPAFMWEGWDEERPQRRGAPRPKPKRAGNDAGEAEAWRPRPKQNPEAERPRAVTRQHGVLLIRKVKQVLPVHWLLMKTNLALVFQTASIHLQRWRQVTFRRVRFLMMMMPCQISKMTVTVETQTMKAVMTGTATLSSMSG</sequence>
<evidence type="ECO:0000256" key="1">
    <source>
        <dbReference type="SAM" id="MobiDB-lite"/>
    </source>
</evidence>
<reference evidence="2 3" key="1">
    <citation type="submission" date="2024-02" db="EMBL/GenBank/DDBJ databases">
        <authorList>
            <person name="Chen Y."/>
            <person name="Shah S."/>
            <person name="Dougan E. K."/>
            <person name="Thang M."/>
            <person name="Chan C."/>
        </authorList>
    </citation>
    <scope>NUCLEOTIDE SEQUENCE [LARGE SCALE GENOMIC DNA]</scope>
</reference>
<gene>
    <name evidence="2" type="ORF">CCMP2556_LOCUS51226</name>
</gene>